<accession>A0A3A9YZ59</accession>
<proteinExistence type="predicted"/>
<dbReference type="Pfam" id="PF19450">
    <property type="entry name" value="DUF5988"/>
    <property type="match status" value="1"/>
</dbReference>
<dbReference type="AlphaFoldDB" id="A0A3A9YZ59"/>
<name>A0A3A9YZ59_9ACTN</name>
<dbReference type="InterPro" id="IPR046030">
    <property type="entry name" value="DUF5988"/>
</dbReference>
<dbReference type="OrthoDB" id="3402203at2"/>
<evidence type="ECO:0000256" key="1">
    <source>
        <dbReference type="SAM" id="MobiDB-lite"/>
    </source>
</evidence>
<feature type="region of interest" description="Disordered" evidence="1">
    <location>
        <begin position="1"/>
        <end position="39"/>
    </location>
</feature>
<evidence type="ECO:0000313" key="3">
    <source>
        <dbReference type="Proteomes" id="UP000272474"/>
    </source>
</evidence>
<dbReference type="RefSeq" id="WP_120680148.1">
    <property type="nucleotide sequence ID" value="NZ_RBAL01000008.1"/>
</dbReference>
<dbReference type="EMBL" id="RBAL01000008">
    <property type="protein sequence ID" value="RKN41215.1"/>
    <property type="molecule type" value="Genomic_DNA"/>
</dbReference>
<reference evidence="2 3" key="1">
    <citation type="journal article" date="2014" name="Int. J. Syst. Evol. Microbiol.">
        <title>Streptomyces hoynatensis sp. nov., isolated from deep marine sediment.</title>
        <authorList>
            <person name="Veyisoglu A."/>
            <person name="Sahin N."/>
        </authorList>
    </citation>
    <scope>NUCLEOTIDE SEQUENCE [LARGE SCALE GENOMIC DNA]</scope>
    <source>
        <strain evidence="2 3">KCTC 29097</strain>
    </source>
</reference>
<organism evidence="2 3">
    <name type="scientific">Streptomyces hoynatensis</name>
    <dbReference type="NCBI Taxonomy" id="1141874"/>
    <lineage>
        <taxon>Bacteria</taxon>
        <taxon>Bacillati</taxon>
        <taxon>Actinomycetota</taxon>
        <taxon>Actinomycetes</taxon>
        <taxon>Kitasatosporales</taxon>
        <taxon>Streptomycetaceae</taxon>
        <taxon>Streptomyces</taxon>
    </lineage>
</organism>
<comment type="caution">
    <text evidence="2">The sequence shown here is derived from an EMBL/GenBank/DDBJ whole genome shotgun (WGS) entry which is preliminary data.</text>
</comment>
<sequence>MSKFSDTAADDGTVDAILEGGPLDLPQSARTRRIEGSARKVKVPHRGGYEHFELVEESRRGATGAAWRFRWTRRTKIAE</sequence>
<evidence type="ECO:0000313" key="2">
    <source>
        <dbReference type="EMBL" id="RKN41215.1"/>
    </source>
</evidence>
<dbReference type="Proteomes" id="UP000272474">
    <property type="component" value="Unassembled WGS sequence"/>
</dbReference>
<keyword evidence="3" id="KW-1185">Reference proteome</keyword>
<protein>
    <submittedName>
        <fullName evidence="2">Uncharacterized protein</fullName>
    </submittedName>
</protein>
<gene>
    <name evidence="2" type="ORF">D7294_15910</name>
</gene>